<dbReference type="SUPFAM" id="SSF50814">
    <property type="entry name" value="Lipocalins"/>
    <property type="match status" value="1"/>
</dbReference>
<keyword evidence="1" id="KW-0732">Signal</keyword>
<gene>
    <name evidence="2" type="ORF">V5799_004464</name>
</gene>
<evidence type="ECO:0000313" key="2">
    <source>
        <dbReference type="EMBL" id="KAK8757904.1"/>
    </source>
</evidence>
<keyword evidence="3" id="KW-1185">Reference proteome</keyword>
<feature type="non-terminal residue" evidence="2">
    <location>
        <position position="164"/>
    </location>
</feature>
<organism evidence="2 3">
    <name type="scientific">Amblyomma americanum</name>
    <name type="common">Lone star tick</name>
    <dbReference type="NCBI Taxonomy" id="6943"/>
    <lineage>
        <taxon>Eukaryota</taxon>
        <taxon>Metazoa</taxon>
        <taxon>Ecdysozoa</taxon>
        <taxon>Arthropoda</taxon>
        <taxon>Chelicerata</taxon>
        <taxon>Arachnida</taxon>
        <taxon>Acari</taxon>
        <taxon>Parasitiformes</taxon>
        <taxon>Ixodida</taxon>
        <taxon>Ixodoidea</taxon>
        <taxon>Ixodidae</taxon>
        <taxon>Amblyomminae</taxon>
        <taxon>Amblyomma</taxon>
    </lineage>
</organism>
<reference evidence="2 3" key="1">
    <citation type="journal article" date="2023" name="Arcadia Sci">
        <title>De novo assembly of a long-read Amblyomma americanum tick genome.</title>
        <authorList>
            <person name="Chou S."/>
            <person name="Poskanzer K.E."/>
            <person name="Rollins M."/>
            <person name="Thuy-Boun P.S."/>
        </authorList>
    </citation>
    <scope>NUCLEOTIDE SEQUENCE [LARGE SCALE GENOMIC DNA]</scope>
    <source>
        <strain evidence="2">F_SG_1</strain>
        <tissue evidence="2">Salivary glands</tissue>
    </source>
</reference>
<dbReference type="EMBL" id="JARKHS020034694">
    <property type="protein sequence ID" value="KAK8757904.1"/>
    <property type="molecule type" value="Genomic_DNA"/>
</dbReference>
<evidence type="ECO:0000313" key="3">
    <source>
        <dbReference type="Proteomes" id="UP001321473"/>
    </source>
</evidence>
<protein>
    <recommendedName>
        <fullName evidence="4">Lipocalin-5 1</fullName>
    </recommendedName>
</protein>
<evidence type="ECO:0000256" key="1">
    <source>
        <dbReference type="SAM" id="SignalP"/>
    </source>
</evidence>
<comment type="caution">
    <text evidence="2">The sequence shown here is derived from an EMBL/GenBank/DDBJ whole genome shotgun (WGS) entry which is preliminary data.</text>
</comment>
<feature type="chain" id="PRO_5043020252" description="Lipocalin-5 1" evidence="1">
    <location>
        <begin position="19"/>
        <end position="164"/>
    </location>
</feature>
<accession>A0AAQ4D614</accession>
<name>A0AAQ4D614_AMBAM</name>
<feature type="signal peptide" evidence="1">
    <location>
        <begin position="1"/>
        <end position="18"/>
    </location>
</feature>
<sequence>MAVLNIGIVISLIALAIAVPPANRLSEGTDNLRVFTAFPNAVAAFTSSNDTVFKCSTATRTHFNPQAGTVTYVWHFKAHSGHRQRDVVFNIKFGDAPGRGIWNVDNDTAHNYTAYYEYSDYETCVVMKFTFEGHEHTAHSYTGSYEYSDYATCAVIAFPFEGQQ</sequence>
<dbReference type="Proteomes" id="UP001321473">
    <property type="component" value="Unassembled WGS sequence"/>
</dbReference>
<evidence type="ECO:0008006" key="4">
    <source>
        <dbReference type="Google" id="ProtNLM"/>
    </source>
</evidence>
<dbReference type="Gene3D" id="2.40.128.20">
    <property type="match status" value="1"/>
</dbReference>
<dbReference type="InterPro" id="IPR012674">
    <property type="entry name" value="Calycin"/>
</dbReference>
<dbReference type="AlphaFoldDB" id="A0AAQ4D614"/>
<proteinExistence type="predicted"/>